<dbReference type="Proteomes" id="UP001295423">
    <property type="component" value="Unassembled WGS sequence"/>
</dbReference>
<dbReference type="PANTHER" id="PTHR33418:SF1">
    <property type="entry name" value="HELICASE-ASSOCIATED DOMAIN-CONTAINING PROTEIN"/>
    <property type="match status" value="1"/>
</dbReference>
<protein>
    <recommendedName>
        <fullName evidence="1">Helicase-associated domain-containing protein</fullName>
    </recommendedName>
</protein>
<dbReference type="Pfam" id="PF03457">
    <property type="entry name" value="HA"/>
    <property type="match status" value="2"/>
</dbReference>
<accession>A0AAD2CHC9</accession>
<feature type="domain" description="Helicase-associated" evidence="1">
    <location>
        <begin position="160"/>
        <end position="226"/>
    </location>
</feature>
<keyword evidence="3" id="KW-1185">Reference proteome</keyword>
<name>A0AAD2CHC9_9STRA</name>
<evidence type="ECO:0000313" key="2">
    <source>
        <dbReference type="EMBL" id="CAJ1932804.1"/>
    </source>
</evidence>
<dbReference type="EMBL" id="CAKOGP040000224">
    <property type="protein sequence ID" value="CAJ1932804.1"/>
    <property type="molecule type" value="Genomic_DNA"/>
</dbReference>
<reference evidence="2" key="1">
    <citation type="submission" date="2023-08" db="EMBL/GenBank/DDBJ databases">
        <authorList>
            <person name="Audoor S."/>
            <person name="Bilcke G."/>
        </authorList>
    </citation>
    <scope>NUCLEOTIDE SEQUENCE</scope>
</reference>
<evidence type="ECO:0000313" key="3">
    <source>
        <dbReference type="Proteomes" id="UP001295423"/>
    </source>
</evidence>
<dbReference type="InterPro" id="IPR005114">
    <property type="entry name" value="Helicase_assoc"/>
</dbReference>
<evidence type="ECO:0000259" key="1">
    <source>
        <dbReference type="Pfam" id="PF03457"/>
    </source>
</evidence>
<dbReference type="Gene3D" id="6.10.140.530">
    <property type="match status" value="2"/>
</dbReference>
<feature type="domain" description="Helicase-associated" evidence="1">
    <location>
        <begin position="232"/>
        <end position="293"/>
    </location>
</feature>
<proteinExistence type="predicted"/>
<dbReference type="PANTHER" id="PTHR33418">
    <property type="entry name" value="HELICASE-ASSOCIATED"/>
    <property type="match status" value="1"/>
</dbReference>
<gene>
    <name evidence="2" type="ORF">CYCCA115_LOCUS3020</name>
</gene>
<sequence>MFTLPKTVFSFHNDISTDDTCIMDDTPLPFNDMIPAGNIYSTFAASTSKLQFHAYPTEPCTSILEPAPIGPKGVAAVPSFPLHEVILSSDISQVDALKQLFLGGVDALTRDYQPTSPSSPVPLLERSGSTCSMSSVASSRKTPAKHCTGEKLRYGNRQMAQWHKRFQELVVFRVHHGHCVVPMQGYESPELSNWVKRQRCQYRRKMEGKSHTLCDRRQKALEDLGFVWDFRSTSWNERYQELCQFWNEHGHSKVPKSYKKDPVLAVWVKCQRRQYRQSCISKERIRLLKNLDFDFSPRKHLNAHL</sequence>
<organism evidence="2 3">
    <name type="scientific">Cylindrotheca closterium</name>
    <dbReference type="NCBI Taxonomy" id="2856"/>
    <lineage>
        <taxon>Eukaryota</taxon>
        <taxon>Sar</taxon>
        <taxon>Stramenopiles</taxon>
        <taxon>Ochrophyta</taxon>
        <taxon>Bacillariophyta</taxon>
        <taxon>Bacillariophyceae</taxon>
        <taxon>Bacillariophycidae</taxon>
        <taxon>Bacillariales</taxon>
        <taxon>Bacillariaceae</taxon>
        <taxon>Cylindrotheca</taxon>
    </lineage>
</organism>
<comment type="caution">
    <text evidence="2">The sequence shown here is derived from an EMBL/GenBank/DDBJ whole genome shotgun (WGS) entry which is preliminary data.</text>
</comment>
<dbReference type="AlphaFoldDB" id="A0AAD2CHC9"/>